<comment type="catalytic activity">
    <reaction evidence="12">
        <text>glucuronate acceptor + UDP-alpha-D-glucuronate = acceptor beta-D-glucuronoside + UDP + H(+)</text>
        <dbReference type="Rhea" id="RHEA:21032"/>
        <dbReference type="ChEBI" id="CHEBI:15378"/>
        <dbReference type="ChEBI" id="CHEBI:58052"/>
        <dbReference type="ChEBI" id="CHEBI:58223"/>
        <dbReference type="ChEBI" id="CHEBI:132367"/>
        <dbReference type="ChEBI" id="CHEBI:132368"/>
        <dbReference type="EC" id="2.4.1.17"/>
    </reaction>
</comment>
<feature type="transmembrane region" description="Helical" evidence="12">
    <location>
        <begin position="472"/>
        <end position="499"/>
    </location>
</feature>
<protein>
    <recommendedName>
        <fullName evidence="12">UDP-glucuronosyltransferase</fullName>
        <ecNumber evidence="12">2.4.1.17</ecNumber>
    </recommendedName>
</protein>
<sequence length="515" mass="58121">MYLTLFSIFFYTFAGSWLPASVESANILAVETIGAKSHWNFMSSILRALMENGHNVTVFTPFADGNRENYTEVETSTGGMIFIEIDIKDLLDILDGPIRVISHMSGISRTLCDLIYENSKMKQVLANTRADFDIVIIEPIFSECVSYLAVKLNLPLIYVQPVPTMGIMERIYTGDMSNLAVVANNYAKFGVPKTFSQRTSNLAILIYGTIIRMYNELIMKFAAPRDYDLHAPIPPSLVFVNRHFTIEPASPISSNVVEIGGIHLNLKATKKLPKDILDFIEQSPHGVVFFTLGSTVKMTSLPKHIKKALIDALAQIPQRVLWKYEDEIENLPKNFMIKKWLPQHEILLHPNVKLFISHGGISGLYEAIDAGVPILGFPLFGDQQRNIENLVNAGTAISMDILSITKDAFLKNVLELLNNEKYMENAKTASKIFKDQPMSPASQVVYWTEYVLRHKGAPHLRSHSMNISWYQYYLLDVIALILIFIIVVVFLSYIAFISISKSFSKYSRNTKSKSE</sequence>
<evidence type="ECO:0000256" key="1">
    <source>
        <dbReference type="ARBA" id="ARBA00004240"/>
    </source>
</evidence>
<dbReference type="Gene3D" id="3.40.50.2000">
    <property type="entry name" value="Glycogen Phosphorylase B"/>
    <property type="match status" value="1"/>
</dbReference>
<dbReference type="GO" id="GO:0015020">
    <property type="term" value="F:glucuronosyltransferase activity"/>
    <property type="evidence" value="ECO:0007669"/>
    <property type="project" value="UniProtKB-EC"/>
</dbReference>
<evidence type="ECO:0000313" key="14">
    <source>
        <dbReference type="Proteomes" id="UP001160148"/>
    </source>
</evidence>
<evidence type="ECO:0000256" key="5">
    <source>
        <dbReference type="ARBA" id="ARBA00022692"/>
    </source>
</evidence>
<keyword evidence="5 12" id="KW-0812">Transmembrane</keyword>
<feature type="chain" id="PRO_5043102579" description="UDP-glucuronosyltransferase" evidence="12">
    <location>
        <begin position="25"/>
        <end position="515"/>
    </location>
</feature>
<keyword evidence="8 12" id="KW-0472">Membrane</keyword>
<dbReference type="PANTHER" id="PTHR48043:SF145">
    <property type="entry name" value="FI06409P-RELATED"/>
    <property type="match status" value="1"/>
</dbReference>
<comment type="caution">
    <text evidence="13">The sequence shown here is derived from an EMBL/GenBank/DDBJ whole genome shotgun (WGS) entry which is preliminary data.</text>
</comment>
<evidence type="ECO:0000256" key="9">
    <source>
        <dbReference type="ARBA" id="ARBA00023180"/>
    </source>
</evidence>
<keyword evidence="3 11" id="KW-0328">Glycosyltransferase</keyword>
<dbReference type="EC" id="2.4.1.17" evidence="12"/>
<dbReference type="AlphaFoldDB" id="A0AAV0VLS2"/>
<evidence type="ECO:0000256" key="7">
    <source>
        <dbReference type="ARBA" id="ARBA00022989"/>
    </source>
</evidence>
<evidence type="ECO:0000256" key="3">
    <source>
        <dbReference type="ARBA" id="ARBA00022676"/>
    </source>
</evidence>
<comment type="subcellular location">
    <subcellularLocation>
        <location evidence="10">Endomembrane system</location>
        <topology evidence="10">Single-pass type I membrane protein</topology>
    </subcellularLocation>
    <subcellularLocation>
        <location evidence="1">Endoplasmic reticulum</location>
    </subcellularLocation>
    <subcellularLocation>
        <location evidence="12">Membrane</location>
        <topology evidence="12">Single-pass membrane protein</topology>
    </subcellularLocation>
</comment>
<dbReference type="InterPro" id="IPR050271">
    <property type="entry name" value="UDP-glycosyltransferase"/>
</dbReference>
<dbReference type="PANTHER" id="PTHR48043">
    <property type="entry name" value="EG:EG0003.4 PROTEIN-RELATED"/>
    <property type="match status" value="1"/>
</dbReference>
<organism evidence="13 14">
    <name type="scientific">Macrosiphum euphorbiae</name>
    <name type="common">potato aphid</name>
    <dbReference type="NCBI Taxonomy" id="13131"/>
    <lineage>
        <taxon>Eukaryota</taxon>
        <taxon>Metazoa</taxon>
        <taxon>Ecdysozoa</taxon>
        <taxon>Arthropoda</taxon>
        <taxon>Hexapoda</taxon>
        <taxon>Insecta</taxon>
        <taxon>Pterygota</taxon>
        <taxon>Neoptera</taxon>
        <taxon>Paraneoptera</taxon>
        <taxon>Hemiptera</taxon>
        <taxon>Sternorrhyncha</taxon>
        <taxon>Aphidomorpha</taxon>
        <taxon>Aphidoidea</taxon>
        <taxon>Aphididae</taxon>
        <taxon>Macrosiphini</taxon>
        <taxon>Macrosiphum</taxon>
    </lineage>
</organism>
<keyword evidence="12" id="KW-0732">Signal</keyword>
<dbReference type="PROSITE" id="PS00375">
    <property type="entry name" value="UDPGT"/>
    <property type="match status" value="1"/>
</dbReference>
<evidence type="ECO:0000256" key="12">
    <source>
        <dbReference type="RuleBase" id="RU362059"/>
    </source>
</evidence>
<keyword evidence="7 12" id="KW-1133">Transmembrane helix</keyword>
<evidence type="ECO:0000256" key="10">
    <source>
        <dbReference type="ARBA" id="ARBA00046288"/>
    </source>
</evidence>
<evidence type="ECO:0000313" key="13">
    <source>
        <dbReference type="EMBL" id="CAI6344167.1"/>
    </source>
</evidence>
<dbReference type="Pfam" id="PF00201">
    <property type="entry name" value="UDPGT"/>
    <property type="match status" value="1"/>
</dbReference>
<dbReference type="InterPro" id="IPR035595">
    <property type="entry name" value="UDP_glycos_trans_CS"/>
</dbReference>
<keyword evidence="14" id="KW-1185">Reference proteome</keyword>
<dbReference type="EMBL" id="CARXXK010000001">
    <property type="protein sequence ID" value="CAI6344167.1"/>
    <property type="molecule type" value="Genomic_DNA"/>
</dbReference>
<dbReference type="FunFam" id="3.40.50.2000:FF:000050">
    <property type="entry name" value="UDP-glucuronosyltransferase"/>
    <property type="match status" value="1"/>
</dbReference>
<name>A0AAV0VLS2_9HEMI</name>
<gene>
    <name evidence="13" type="ORF">MEUPH1_LOCUS1339</name>
</gene>
<comment type="similarity">
    <text evidence="2 11">Belongs to the UDP-glycosyltransferase family.</text>
</comment>
<dbReference type="GO" id="GO:0016020">
    <property type="term" value="C:membrane"/>
    <property type="evidence" value="ECO:0007669"/>
    <property type="project" value="UniProtKB-SubCell"/>
</dbReference>
<keyword evidence="9" id="KW-0325">Glycoprotein</keyword>
<dbReference type="Proteomes" id="UP001160148">
    <property type="component" value="Unassembled WGS sequence"/>
</dbReference>
<dbReference type="SUPFAM" id="SSF53756">
    <property type="entry name" value="UDP-Glycosyltransferase/glycogen phosphorylase"/>
    <property type="match status" value="1"/>
</dbReference>
<dbReference type="GO" id="GO:0005783">
    <property type="term" value="C:endoplasmic reticulum"/>
    <property type="evidence" value="ECO:0007669"/>
    <property type="project" value="UniProtKB-SubCell"/>
</dbReference>
<dbReference type="InterPro" id="IPR002213">
    <property type="entry name" value="UDP_glucos_trans"/>
</dbReference>
<keyword evidence="4 11" id="KW-0808">Transferase</keyword>
<evidence type="ECO:0000256" key="4">
    <source>
        <dbReference type="ARBA" id="ARBA00022679"/>
    </source>
</evidence>
<evidence type="ECO:0000256" key="8">
    <source>
        <dbReference type="ARBA" id="ARBA00023136"/>
    </source>
</evidence>
<proteinExistence type="inferred from homology"/>
<evidence type="ECO:0000256" key="2">
    <source>
        <dbReference type="ARBA" id="ARBA00009995"/>
    </source>
</evidence>
<accession>A0AAV0VLS2</accession>
<reference evidence="13 14" key="1">
    <citation type="submission" date="2023-01" db="EMBL/GenBank/DDBJ databases">
        <authorList>
            <person name="Whitehead M."/>
        </authorList>
    </citation>
    <scope>NUCLEOTIDE SEQUENCE [LARGE SCALE GENOMIC DNA]</scope>
</reference>
<feature type="signal peptide" evidence="12">
    <location>
        <begin position="1"/>
        <end position="24"/>
    </location>
</feature>
<evidence type="ECO:0000256" key="11">
    <source>
        <dbReference type="RuleBase" id="RU003718"/>
    </source>
</evidence>
<dbReference type="CDD" id="cd03784">
    <property type="entry name" value="GT1_Gtf-like"/>
    <property type="match status" value="1"/>
</dbReference>
<evidence type="ECO:0000256" key="6">
    <source>
        <dbReference type="ARBA" id="ARBA00022824"/>
    </source>
</evidence>
<keyword evidence="6" id="KW-0256">Endoplasmic reticulum</keyword>